<feature type="region of interest" description="Disordered" evidence="1">
    <location>
        <begin position="1"/>
        <end position="72"/>
    </location>
</feature>
<organism evidence="3 4">
    <name type="scientific">Schizophyllum amplum</name>
    <dbReference type="NCBI Taxonomy" id="97359"/>
    <lineage>
        <taxon>Eukaryota</taxon>
        <taxon>Fungi</taxon>
        <taxon>Dikarya</taxon>
        <taxon>Basidiomycota</taxon>
        <taxon>Agaricomycotina</taxon>
        <taxon>Agaricomycetes</taxon>
        <taxon>Agaricomycetidae</taxon>
        <taxon>Agaricales</taxon>
        <taxon>Schizophyllaceae</taxon>
        <taxon>Schizophyllum</taxon>
    </lineage>
</organism>
<sequence>MRPMRAAAISAKNSLGTTVHDHHDDRRSHERQASSCSNESDEGEPAPPPRKRVKKACDGLTKQTKVPRGKRRKPSAFMDLPLEIHYEIYGYLAPKELLYLSRTSKNIRVALMGRSARSLWKQSFARVEDLPPVPFGMSEPRYASLIFEKRCEYCRAHNAGTIAWCVGVRCCKKCLNRFFHKKTWLPDLRSPAESSNKWYEMSQLVPGVVGLTFTGDRCMFYPNDIVDEYEAEAEQIEDEDEWEEWYANKLDLCKITEIYIQPYVEWEKRVQASEADERDRIRSQRLDFIRQRLTDMGYGDSLEFLDRNAPNKMQKHKALRKAQELTDEAWPEIANELIALMEDVKKNWRVKYLKGRARRRTIPRSFVTPGLRYSYWPEDE</sequence>
<evidence type="ECO:0000256" key="1">
    <source>
        <dbReference type="SAM" id="MobiDB-lite"/>
    </source>
</evidence>
<dbReference type="InterPro" id="IPR001810">
    <property type="entry name" value="F-box_dom"/>
</dbReference>
<dbReference type="SUPFAM" id="SSF81383">
    <property type="entry name" value="F-box domain"/>
    <property type="match status" value="1"/>
</dbReference>
<accession>A0A550C9C2</accession>
<feature type="domain" description="F-box" evidence="2">
    <location>
        <begin position="74"/>
        <end position="123"/>
    </location>
</feature>
<keyword evidence="4" id="KW-1185">Reference proteome</keyword>
<protein>
    <recommendedName>
        <fullName evidence="2">F-box domain-containing protein</fullName>
    </recommendedName>
</protein>
<name>A0A550C9C2_9AGAR</name>
<dbReference type="PROSITE" id="PS50181">
    <property type="entry name" value="FBOX"/>
    <property type="match status" value="1"/>
</dbReference>
<proteinExistence type="predicted"/>
<dbReference type="InterPro" id="IPR036047">
    <property type="entry name" value="F-box-like_dom_sf"/>
</dbReference>
<comment type="caution">
    <text evidence="3">The sequence shown here is derived from an EMBL/GenBank/DDBJ whole genome shotgun (WGS) entry which is preliminary data.</text>
</comment>
<evidence type="ECO:0000259" key="2">
    <source>
        <dbReference type="PROSITE" id="PS50181"/>
    </source>
</evidence>
<gene>
    <name evidence="3" type="ORF">BD626DRAFT_460225</name>
</gene>
<dbReference type="Proteomes" id="UP000320762">
    <property type="component" value="Unassembled WGS sequence"/>
</dbReference>
<evidence type="ECO:0000313" key="3">
    <source>
        <dbReference type="EMBL" id="TRM61400.1"/>
    </source>
</evidence>
<dbReference type="AlphaFoldDB" id="A0A550C9C2"/>
<feature type="compositionally biased region" description="Basic and acidic residues" evidence="1">
    <location>
        <begin position="19"/>
        <end position="32"/>
    </location>
</feature>
<dbReference type="Pfam" id="PF00646">
    <property type="entry name" value="F-box"/>
    <property type="match status" value="1"/>
</dbReference>
<reference evidence="3 4" key="1">
    <citation type="journal article" date="2019" name="New Phytol.">
        <title>Comparative genomics reveals unique wood-decay strategies and fruiting body development in the Schizophyllaceae.</title>
        <authorList>
            <person name="Almasi E."/>
            <person name="Sahu N."/>
            <person name="Krizsan K."/>
            <person name="Balint B."/>
            <person name="Kovacs G.M."/>
            <person name="Kiss B."/>
            <person name="Cseklye J."/>
            <person name="Drula E."/>
            <person name="Henrissat B."/>
            <person name="Nagy I."/>
            <person name="Chovatia M."/>
            <person name="Adam C."/>
            <person name="LaButti K."/>
            <person name="Lipzen A."/>
            <person name="Riley R."/>
            <person name="Grigoriev I.V."/>
            <person name="Nagy L.G."/>
        </authorList>
    </citation>
    <scope>NUCLEOTIDE SEQUENCE [LARGE SCALE GENOMIC DNA]</scope>
    <source>
        <strain evidence="3 4">NL-1724</strain>
    </source>
</reference>
<dbReference type="EMBL" id="VDMD01000017">
    <property type="protein sequence ID" value="TRM61400.1"/>
    <property type="molecule type" value="Genomic_DNA"/>
</dbReference>
<evidence type="ECO:0000313" key="4">
    <source>
        <dbReference type="Proteomes" id="UP000320762"/>
    </source>
</evidence>
<dbReference type="OrthoDB" id="2322499at2759"/>
<dbReference type="STRING" id="97359.A0A550C9C2"/>